<dbReference type="GO" id="GO:0004674">
    <property type="term" value="F:protein serine/threonine kinase activity"/>
    <property type="evidence" value="ECO:0007669"/>
    <property type="project" value="UniProtKB-EC"/>
</dbReference>
<dbReference type="GO" id="GO:0005524">
    <property type="term" value="F:ATP binding"/>
    <property type="evidence" value="ECO:0007669"/>
    <property type="project" value="UniProtKB-KW"/>
</dbReference>
<protein>
    <recommendedName>
        <fullName evidence="2">non-specific serine/threonine protein kinase</fullName>
        <ecNumber evidence="2">2.7.11.1</ecNumber>
    </recommendedName>
</protein>
<keyword evidence="5 9" id="KW-0418">Kinase</keyword>
<dbReference type="PANTHER" id="PTHR12209:SF0">
    <property type="entry name" value="EKC_KEOPS COMPLEX SUBUNIT TP53RK"/>
    <property type="match status" value="1"/>
</dbReference>
<accession>A0A497JH87</accession>
<evidence type="ECO:0000313" key="9">
    <source>
        <dbReference type="EMBL" id="RLG70442.1"/>
    </source>
</evidence>
<dbReference type="Proteomes" id="UP000277633">
    <property type="component" value="Unassembled WGS sequence"/>
</dbReference>
<evidence type="ECO:0000256" key="5">
    <source>
        <dbReference type="ARBA" id="ARBA00022777"/>
    </source>
</evidence>
<evidence type="ECO:0000256" key="6">
    <source>
        <dbReference type="ARBA" id="ARBA00022840"/>
    </source>
</evidence>
<evidence type="ECO:0000256" key="7">
    <source>
        <dbReference type="ARBA" id="ARBA00047899"/>
    </source>
</evidence>
<comment type="catalytic activity">
    <reaction evidence="7">
        <text>L-threonyl-[protein] + ATP = O-phospho-L-threonyl-[protein] + ADP + H(+)</text>
        <dbReference type="Rhea" id="RHEA:46608"/>
        <dbReference type="Rhea" id="RHEA-COMP:11060"/>
        <dbReference type="Rhea" id="RHEA-COMP:11605"/>
        <dbReference type="ChEBI" id="CHEBI:15378"/>
        <dbReference type="ChEBI" id="CHEBI:30013"/>
        <dbReference type="ChEBI" id="CHEBI:30616"/>
        <dbReference type="ChEBI" id="CHEBI:61977"/>
        <dbReference type="ChEBI" id="CHEBI:456216"/>
        <dbReference type="EC" id="2.7.11.1"/>
    </reaction>
</comment>
<evidence type="ECO:0000313" key="10">
    <source>
        <dbReference type="Proteomes" id="UP000277633"/>
    </source>
</evidence>
<keyword evidence="3" id="KW-0808">Transferase</keyword>
<evidence type="ECO:0000256" key="2">
    <source>
        <dbReference type="ARBA" id="ARBA00012513"/>
    </source>
</evidence>
<dbReference type="PANTHER" id="PTHR12209">
    <property type="entry name" value="NON-SPECIFIC SERINE/THREONINE PROTEIN KINASE"/>
    <property type="match status" value="1"/>
</dbReference>
<dbReference type="AlphaFoldDB" id="A0A497JH87"/>
<evidence type="ECO:0000256" key="3">
    <source>
        <dbReference type="ARBA" id="ARBA00022679"/>
    </source>
</evidence>
<name>A0A497JH87_9ARCH</name>
<proteinExistence type="inferred from homology"/>
<dbReference type="EC" id="2.7.11.1" evidence="2"/>
<dbReference type="Gene3D" id="3.30.200.20">
    <property type="entry name" value="Phosphorylase Kinase, domain 1"/>
    <property type="match status" value="1"/>
</dbReference>
<dbReference type="GO" id="GO:0005829">
    <property type="term" value="C:cytosol"/>
    <property type="evidence" value="ECO:0007669"/>
    <property type="project" value="TreeGrafter"/>
</dbReference>
<gene>
    <name evidence="9" type="ORF">DRO07_00230</name>
</gene>
<dbReference type="EMBL" id="QMWO01000003">
    <property type="protein sequence ID" value="RLG70442.1"/>
    <property type="molecule type" value="Genomic_DNA"/>
</dbReference>
<organism evidence="9 10">
    <name type="scientific">Candidatus Iainarchaeum sp</name>
    <dbReference type="NCBI Taxonomy" id="3101447"/>
    <lineage>
        <taxon>Archaea</taxon>
        <taxon>Candidatus Iainarchaeota</taxon>
        <taxon>Candidatus Iainarchaeia</taxon>
        <taxon>Candidatus Iainarchaeales</taxon>
        <taxon>Candidatus Iainarchaeaceae</taxon>
        <taxon>Candidatus Iainarchaeum</taxon>
    </lineage>
</organism>
<evidence type="ECO:0000256" key="8">
    <source>
        <dbReference type="ARBA" id="ARBA00048679"/>
    </source>
</evidence>
<dbReference type="SUPFAM" id="SSF56112">
    <property type="entry name" value="Protein kinase-like (PK-like)"/>
    <property type="match status" value="1"/>
</dbReference>
<comment type="catalytic activity">
    <reaction evidence="8">
        <text>L-seryl-[protein] + ATP = O-phospho-L-seryl-[protein] + ADP + H(+)</text>
        <dbReference type="Rhea" id="RHEA:17989"/>
        <dbReference type="Rhea" id="RHEA-COMP:9863"/>
        <dbReference type="Rhea" id="RHEA-COMP:11604"/>
        <dbReference type="ChEBI" id="CHEBI:15378"/>
        <dbReference type="ChEBI" id="CHEBI:29999"/>
        <dbReference type="ChEBI" id="CHEBI:30616"/>
        <dbReference type="ChEBI" id="CHEBI:83421"/>
        <dbReference type="ChEBI" id="CHEBI:456216"/>
        <dbReference type="EC" id="2.7.11.1"/>
    </reaction>
</comment>
<evidence type="ECO:0000256" key="4">
    <source>
        <dbReference type="ARBA" id="ARBA00022741"/>
    </source>
</evidence>
<feature type="non-terminal residue" evidence="9">
    <location>
        <position position="86"/>
    </location>
</feature>
<keyword evidence="6" id="KW-0067">ATP-binding</keyword>
<reference evidence="9 10" key="1">
    <citation type="submission" date="2018-06" db="EMBL/GenBank/DDBJ databases">
        <title>Extensive metabolic versatility and redundancy in microbially diverse, dynamic hydrothermal sediments.</title>
        <authorList>
            <person name="Dombrowski N."/>
            <person name="Teske A."/>
            <person name="Baker B.J."/>
        </authorList>
    </citation>
    <scope>NUCLEOTIDE SEQUENCE [LARGE SCALE GENOMIC DNA]</scope>
    <source>
        <strain evidence="9">B9_G13</strain>
    </source>
</reference>
<dbReference type="InterPro" id="IPR011009">
    <property type="entry name" value="Kinase-like_dom_sf"/>
</dbReference>
<evidence type="ECO:0000256" key="1">
    <source>
        <dbReference type="ARBA" id="ARBA00010630"/>
    </source>
</evidence>
<sequence>MELIKRGAEAELFKTTWHGLRVVKKVRIKKAYRDKKLDSRIRIMRTKIEAMLLHKAKLLGIRTPTVFEMDLGKNELLVEYIDGTKA</sequence>
<comment type="caution">
    <text evidence="9">The sequence shown here is derived from an EMBL/GenBank/DDBJ whole genome shotgun (WGS) entry which is preliminary data.</text>
</comment>
<keyword evidence="4" id="KW-0547">Nucleotide-binding</keyword>
<comment type="similarity">
    <text evidence="1">Belongs to the protein kinase superfamily. BUD32 family.</text>
</comment>